<keyword evidence="2" id="KW-0479">Metal-binding</keyword>
<sequence>MYSIRRWLYKPKKTDTSLLAQFFYADEELNLVAAELDSFDGRKDPERCTLLVNQLRQCQDRVLGIVQRIMDDAIPLQRSSRDFRVKFPDDVLQESLAGQLWFGAECLAAGSTIMNREVESISMRPLAKALTRTLDQLRGMLRDQCLRNQAIYSDEIKESLITFDRLFADFELSYVSAMVPVKTMKEYDILQEVTVLFCETVDRALKVELLTQDMIDDYDPALMFTIPRLAIVCGLVIYPDGPLNPLQEPKSMSEMYRPFQTLLLKIRELLWTLTSDELFSLEKALCSSEEPGLYRPVEHVFSDSNTSSVEQSPSKGKSGASGKTEKKKSKKEQNTKPEKEEDNDADTESSEENHDSIGALGMTQSPSTQTVIANPSYPPEQTAGGGADSTEGASGEQQQVTGAQNGVTSEHLAPKQSQDLDAADAGTQCSKCSGNAESRRHRRHRRGSGGKGEKHSGSESNRKKRAAKRNQSTQTGIESERERASSGGSNHGAGGSRTTTSRQNSRGSTMSEEMHRVCEQVVGELLSDANRRIVRSSSASQYGAPQFNFHLPVNTSPRTSAESGQSSDADTPRTVIYVGDSIQQMSDISEENSYVNKDDVFEDMDTKSTEMEIVEEQAGRKSESEVPMHTSSSTSSHSKKRSKEQNTNKSENMSKTEVHKNSHSSQQPRKSSKKDSKNQTIDSTNPKPSCPRVQRLQYSDDCSETSSCSTCSTSSEYDNVGSDYDNLMSSTSDTSSYNSESQDDEEIALAIQAAELASRNEARLRFKSSTDLIHRLFVCISGVADQLQTNYASDLRNVLRAVFEVHSSEPLVRVDSAEEVTEDIRSDNSDSLEDRSDGSDGDRDNEEEDVITPTASSPPENSPERNIDERPAQDPPPWVPDELAPHCTSCKVPFSFVRRRHHCRNCGKIFCARCSPNSVPLPHYGHARPVRICNRCFMFQVTPFMVEN</sequence>
<dbReference type="InterPro" id="IPR017455">
    <property type="entry name" value="Znf_FYVE-rel"/>
</dbReference>
<feature type="region of interest" description="Disordered" evidence="6">
    <location>
        <begin position="536"/>
        <end position="741"/>
    </location>
</feature>
<keyword evidence="3 5" id="KW-0863">Zinc-finger</keyword>
<comment type="similarity">
    <text evidence="1">Belongs to the lst-2 family.</text>
</comment>
<dbReference type="RefSeq" id="XP_013392994.1">
    <property type="nucleotide sequence ID" value="XM_013537540.1"/>
</dbReference>
<dbReference type="Gene3D" id="3.30.40.10">
    <property type="entry name" value="Zinc/RING finger domain, C3HC4 (zinc finger)"/>
    <property type="match status" value="1"/>
</dbReference>
<evidence type="ECO:0000256" key="3">
    <source>
        <dbReference type="ARBA" id="ARBA00022771"/>
    </source>
</evidence>
<evidence type="ECO:0000259" key="7">
    <source>
        <dbReference type="PROSITE" id="PS50178"/>
    </source>
</evidence>
<dbReference type="InParanoid" id="A0A1S3I6J5"/>
<feature type="domain" description="FYVE-type" evidence="7">
    <location>
        <begin position="881"/>
        <end position="937"/>
    </location>
</feature>
<dbReference type="SMART" id="SM00064">
    <property type="entry name" value="FYVE"/>
    <property type="match status" value="1"/>
</dbReference>
<feature type="compositionally biased region" description="Low complexity" evidence="6">
    <location>
        <begin position="704"/>
        <end position="718"/>
    </location>
</feature>
<keyword evidence="8" id="KW-1185">Reference proteome</keyword>
<evidence type="ECO:0000256" key="1">
    <source>
        <dbReference type="ARBA" id="ARBA00008755"/>
    </source>
</evidence>
<evidence type="ECO:0000256" key="6">
    <source>
        <dbReference type="SAM" id="MobiDB-lite"/>
    </source>
</evidence>
<dbReference type="Proteomes" id="UP000085678">
    <property type="component" value="Unplaced"/>
</dbReference>
<feature type="compositionally biased region" description="Acidic residues" evidence="6">
    <location>
        <begin position="340"/>
        <end position="350"/>
    </location>
</feature>
<dbReference type="GeneID" id="106160792"/>
<gene>
    <name evidence="9" type="primary">LOC106160792</name>
</gene>
<dbReference type="AlphaFoldDB" id="A0A1S3I6J5"/>
<dbReference type="InterPro" id="IPR011011">
    <property type="entry name" value="Znf_FYVE_PHD"/>
</dbReference>
<feature type="compositionally biased region" description="Basic and acidic residues" evidence="6">
    <location>
        <begin position="596"/>
        <end position="610"/>
    </location>
</feature>
<dbReference type="InterPro" id="IPR000306">
    <property type="entry name" value="Znf_FYVE"/>
</dbReference>
<proteinExistence type="inferred from homology"/>
<dbReference type="OMA" id="INPFSPC"/>
<feature type="compositionally biased region" description="Low complexity" evidence="6">
    <location>
        <begin position="311"/>
        <end position="322"/>
    </location>
</feature>
<feature type="compositionally biased region" description="Low complexity" evidence="6">
    <location>
        <begin position="729"/>
        <end position="740"/>
    </location>
</feature>
<feature type="compositionally biased region" description="Basic and acidic residues" evidence="6">
    <location>
        <begin position="451"/>
        <end position="461"/>
    </location>
</feature>
<protein>
    <submittedName>
        <fullName evidence="9">Lateral signaling target protein 2 homolog</fullName>
    </submittedName>
</protein>
<feature type="region of interest" description="Disordered" evidence="6">
    <location>
        <begin position="814"/>
        <end position="879"/>
    </location>
</feature>
<organism evidence="8 9">
    <name type="scientific">Lingula anatina</name>
    <name type="common">Brachiopod</name>
    <name type="synonym">Lingula unguis</name>
    <dbReference type="NCBI Taxonomy" id="7574"/>
    <lineage>
        <taxon>Eukaryota</taxon>
        <taxon>Metazoa</taxon>
        <taxon>Spiralia</taxon>
        <taxon>Lophotrochozoa</taxon>
        <taxon>Brachiopoda</taxon>
        <taxon>Linguliformea</taxon>
        <taxon>Lingulata</taxon>
        <taxon>Lingulida</taxon>
        <taxon>Linguloidea</taxon>
        <taxon>Lingulidae</taxon>
        <taxon>Lingula</taxon>
    </lineage>
</organism>
<accession>A0A1S3I6J5</accession>
<feature type="compositionally biased region" description="Basic residues" evidence="6">
    <location>
        <begin position="439"/>
        <end position="448"/>
    </location>
</feature>
<feature type="compositionally biased region" description="Basic and acidic residues" evidence="6">
    <location>
        <begin position="617"/>
        <end position="626"/>
    </location>
</feature>
<feature type="compositionally biased region" description="Polar residues" evidence="6">
    <location>
        <begin position="362"/>
        <end position="373"/>
    </location>
</feature>
<feature type="compositionally biased region" description="Polar residues" evidence="6">
    <location>
        <begin position="497"/>
        <end position="511"/>
    </location>
</feature>
<evidence type="ECO:0000256" key="5">
    <source>
        <dbReference type="PROSITE-ProRule" id="PRU00091"/>
    </source>
</evidence>
<dbReference type="PROSITE" id="PS50178">
    <property type="entry name" value="ZF_FYVE"/>
    <property type="match status" value="1"/>
</dbReference>
<dbReference type="GO" id="GO:0031901">
    <property type="term" value="C:early endosome membrane"/>
    <property type="evidence" value="ECO:0007669"/>
    <property type="project" value="TreeGrafter"/>
</dbReference>
<dbReference type="KEGG" id="lak:106160792"/>
<keyword evidence="4" id="KW-0862">Zinc</keyword>
<feature type="compositionally biased region" description="Polar residues" evidence="6">
    <location>
        <begin position="581"/>
        <end position="595"/>
    </location>
</feature>
<name>A0A1S3I6J5_LINAN</name>
<dbReference type="FunCoup" id="A0A1S3I6J5">
    <property type="interactions" value="239"/>
</dbReference>
<dbReference type="SUPFAM" id="SSF57903">
    <property type="entry name" value="FYVE/PHD zinc finger"/>
    <property type="match status" value="1"/>
</dbReference>
<dbReference type="PANTHER" id="PTHR46465:SF2">
    <property type="entry name" value="LATERAL SIGNALING TARGET PROTEIN 2 HOMOLOG"/>
    <property type="match status" value="1"/>
</dbReference>
<dbReference type="InterPro" id="IPR013083">
    <property type="entry name" value="Znf_RING/FYVE/PHD"/>
</dbReference>
<feature type="compositionally biased region" description="Polar residues" evidence="6">
    <location>
        <begin position="427"/>
        <end position="436"/>
    </location>
</feature>
<dbReference type="InterPro" id="IPR051118">
    <property type="entry name" value="LST-2"/>
</dbReference>
<feature type="compositionally biased region" description="Polar residues" evidence="6">
    <location>
        <begin position="391"/>
        <end position="408"/>
    </location>
</feature>
<evidence type="ECO:0000256" key="4">
    <source>
        <dbReference type="ARBA" id="ARBA00022833"/>
    </source>
</evidence>
<feature type="compositionally biased region" description="Basic and acidic residues" evidence="6">
    <location>
        <begin position="822"/>
        <end position="842"/>
    </location>
</feature>
<feature type="compositionally biased region" description="Polar residues" evidence="6">
    <location>
        <begin position="553"/>
        <end position="569"/>
    </location>
</feature>
<feature type="compositionally biased region" description="Polar residues" evidence="6">
    <location>
        <begin position="678"/>
        <end position="687"/>
    </location>
</feature>
<dbReference type="OrthoDB" id="20035at2759"/>
<dbReference type="Pfam" id="PF01363">
    <property type="entry name" value="FYVE"/>
    <property type="match status" value="1"/>
</dbReference>
<dbReference type="InterPro" id="IPR043269">
    <property type="entry name" value="FYVE_LST2"/>
</dbReference>
<dbReference type="PANTHER" id="PTHR46465">
    <property type="entry name" value="LATERAL SIGNALING TARGET PROTEIN 2 HOMOLOG"/>
    <property type="match status" value="1"/>
</dbReference>
<dbReference type="CDD" id="cd15731">
    <property type="entry name" value="FYVE_LST2"/>
    <property type="match status" value="1"/>
</dbReference>
<reference evidence="9" key="1">
    <citation type="submission" date="2025-08" db="UniProtKB">
        <authorList>
            <consortium name="RefSeq"/>
        </authorList>
    </citation>
    <scope>IDENTIFICATION</scope>
    <source>
        <tissue evidence="9">Gonads</tissue>
    </source>
</reference>
<feature type="compositionally biased region" description="Basic and acidic residues" evidence="6">
    <location>
        <begin position="862"/>
        <end position="872"/>
    </location>
</feature>
<evidence type="ECO:0000313" key="8">
    <source>
        <dbReference type="Proteomes" id="UP000085678"/>
    </source>
</evidence>
<dbReference type="GO" id="GO:0008270">
    <property type="term" value="F:zinc ion binding"/>
    <property type="evidence" value="ECO:0007669"/>
    <property type="project" value="UniProtKB-KW"/>
</dbReference>
<evidence type="ECO:0000313" key="9">
    <source>
        <dbReference type="RefSeq" id="XP_013392994.1"/>
    </source>
</evidence>
<feature type="region of interest" description="Disordered" evidence="6">
    <location>
        <begin position="303"/>
        <end position="516"/>
    </location>
</feature>
<evidence type="ECO:0000256" key="2">
    <source>
        <dbReference type="ARBA" id="ARBA00022723"/>
    </source>
</evidence>
<dbReference type="STRING" id="7574.A0A1S3I6J5"/>